<evidence type="ECO:0000313" key="1">
    <source>
        <dbReference type="EMBL" id="AZP04696.1"/>
    </source>
</evidence>
<gene>
    <name evidence="1" type="ORF">EJN90_08645</name>
</gene>
<dbReference type="Gene3D" id="3.40.50.80">
    <property type="entry name" value="Nucleotide-binding domain of ferredoxin-NADP reductase (FNR) module"/>
    <property type="match status" value="1"/>
</dbReference>
<organism evidence="1 2">
    <name type="scientific">Jeotgalibaca ciconiae</name>
    <dbReference type="NCBI Taxonomy" id="2496265"/>
    <lineage>
        <taxon>Bacteria</taxon>
        <taxon>Bacillati</taxon>
        <taxon>Bacillota</taxon>
        <taxon>Bacilli</taxon>
        <taxon>Lactobacillales</taxon>
        <taxon>Carnobacteriaceae</taxon>
        <taxon>Jeotgalibaca</taxon>
    </lineage>
</organism>
<dbReference type="InterPro" id="IPR017938">
    <property type="entry name" value="Riboflavin_synthase-like_b-brl"/>
</dbReference>
<sequence length="244" mass="28152">MIKYRLKIVDIIEETTETKTYILERPEGFTWEAGAMTHVGLVGFDEGERPNKGWVRHMSICTLPNENKIAFTTRTRISSEFKERLAQLTIGDELVLFKTVSNLREPNPEKPIILLTTGVAIATARPLILSLLQKNPNLSFLANINIDSSREFVYQTELNQLENNCFKNYWYDSRNEFYQKIEQLTTTKDALYYVVGSDPFLVKMIQTLRKLNISDANIVIDKREQALPDFFGTNEDIKEISFAK</sequence>
<proteinExistence type="predicted"/>
<dbReference type="AlphaFoldDB" id="A0A3S9HBF5"/>
<evidence type="ECO:0000313" key="2">
    <source>
        <dbReference type="Proteomes" id="UP000273326"/>
    </source>
</evidence>
<dbReference type="Proteomes" id="UP000273326">
    <property type="component" value="Chromosome"/>
</dbReference>
<keyword evidence="2" id="KW-1185">Reference proteome</keyword>
<dbReference type="EMBL" id="CP034465">
    <property type="protein sequence ID" value="AZP04696.1"/>
    <property type="molecule type" value="Genomic_DNA"/>
</dbReference>
<dbReference type="RefSeq" id="WP_126110358.1">
    <property type="nucleotide sequence ID" value="NZ_CP034465.1"/>
</dbReference>
<accession>A0A3S9HBF5</accession>
<dbReference type="SUPFAM" id="SSF63380">
    <property type="entry name" value="Riboflavin synthase domain-like"/>
    <property type="match status" value="1"/>
</dbReference>
<reference evidence="2" key="1">
    <citation type="submission" date="2018-12" db="EMBL/GenBank/DDBJ databases">
        <title>Complete genome sequencing of Jeotgalibaca sp. H21T32.</title>
        <authorList>
            <person name="Bae J.-W."/>
            <person name="Lee S.-Y."/>
        </authorList>
    </citation>
    <scope>NUCLEOTIDE SEQUENCE [LARGE SCALE GENOMIC DNA]</scope>
    <source>
        <strain evidence="2">H21T32</strain>
    </source>
</reference>
<dbReference type="OrthoDB" id="1628427at2"/>
<protein>
    <submittedName>
        <fullName evidence="1">FAD-dependent oxidoreductase</fullName>
    </submittedName>
</protein>
<dbReference type="InterPro" id="IPR039261">
    <property type="entry name" value="FNR_nucleotide-bd"/>
</dbReference>
<dbReference type="SUPFAM" id="SSF52343">
    <property type="entry name" value="Ferredoxin reductase-like, C-terminal NADP-linked domain"/>
    <property type="match status" value="1"/>
</dbReference>
<name>A0A3S9HBF5_9LACT</name>
<dbReference type="KEGG" id="jeh:EJN90_08645"/>
<dbReference type="Gene3D" id="2.40.30.10">
    <property type="entry name" value="Translation factors"/>
    <property type="match status" value="1"/>
</dbReference>